<dbReference type="PANTHER" id="PTHR11048:SF40">
    <property type="entry name" value="4-HYDROXYBENZOATE POLYPRENYLTRANSFERASE, MITOCHONDRIAL-LIKE ISOFORM X1"/>
    <property type="match status" value="1"/>
</dbReference>
<comment type="similarity">
    <text evidence="2">Belongs to the UbiA prenyltransferase family.</text>
</comment>
<evidence type="ECO:0000313" key="9">
    <source>
        <dbReference type="Proteomes" id="UP000188268"/>
    </source>
</evidence>
<keyword evidence="5 7" id="KW-1133">Transmembrane helix</keyword>
<name>A0A1R3GNV3_COCAP</name>
<evidence type="ECO:0000256" key="1">
    <source>
        <dbReference type="ARBA" id="ARBA00004141"/>
    </source>
</evidence>
<evidence type="ECO:0000256" key="6">
    <source>
        <dbReference type="ARBA" id="ARBA00023136"/>
    </source>
</evidence>
<dbReference type="OrthoDB" id="18170at2759"/>
<evidence type="ECO:0000256" key="5">
    <source>
        <dbReference type="ARBA" id="ARBA00022989"/>
    </source>
</evidence>
<evidence type="ECO:0000256" key="3">
    <source>
        <dbReference type="ARBA" id="ARBA00022679"/>
    </source>
</evidence>
<dbReference type="AlphaFoldDB" id="A0A1R3GNV3"/>
<evidence type="ECO:0000256" key="7">
    <source>
        <dbReference type="SAM" id="Phobius"/>
    </source>
</evidence>
<keyword evidence="6 7" id="KW-0472">Membrane</keyword>
<dbReference type="GO" id="GO:0016765">
    <property type="term" value="F:transferase activity, transferring alkyl or aryl (other than methyl) groups"/>
    <property type="evidence" value="ECO:0007669"/>
    <property type="project" value="InterPro"/>
</dbReference>
<dbReference type="Proteomes" id="UP000188268">
    <property type="component" value="Unassembled WGS sequence"/>
</dbReference>
<protein>
    <submittedName>
        <fullName evidence="8">UbiA prenyltransferase family</fullName>
    </submittedName>
</protein>
<organism evidence="8 9">
    <name type="scientific">Corchorus capsularis</name>
    <name type="common">Jute</name>
    <dbReference type="NCBI Taxonomy" id="210143"/>
    <lineage>
        <taxon>Eukaryota</taxon>
        <taxon>Viridiplantae</taxon>
        <taxon>Streptophyta</taxon>
        <taxon>Embryophyta</taxon>
        <taxon>Tracheophyta</taxon>
        <taxon>Spermatophyta</taxon>
        <taxon>Magnoliopsida</taxon>
        <taxon>eudicotyledons</taxon>
        <taxon>Gunneridae</taxon>
        <taxon>Pentapetalae</taxon>
        <taxon>rosids</taxon>
        <taxon>malvids</taxon>
        <taxon>Malvales</taxon>
        <taxon>Malvaceae</taxon>
        <taxon>Grewioideae</taxon>
        <taxon>Apeibeae</taxon>
        <taxon>Corchorus</taxon>
    </lineage>
</organism>
<dbReference type="EMBL" id="AWWV01013879">
    <property type="protein sequence ID" value="OMO59700.1"/>
    <property type="molecule type" value="Genomic_DNA"/>
</dbReference>
<dbReference type="GO" id="GO:0005743">
    <property type="term" value="C:mitochondrial inner membrane"/>
    <property type="evidence" value="ECO:0007669"/>
    <property type="project" value="TreeGrafter"/>
</dbReference>
<evidence type="ECO:0000256" key="4">
    <source>
        <dbReference type="ARBA" id="ARBA00022692"/>
    </source>
</evidence>
<dbReference type="InterPro" id="IPR044878">
    <property type="entry name" value="UbiA_sf"/>
</dbReference>
<evidence type="ECO:0000313" key="8">
    <source>
        <dbReference type="EMBL" id="OMO59700.1"/>
    </source>
</evidence>
<comment type="subcellular location">
    <subcellularLocation>
        <location evidence="1">Membrane</location>
        <topology evidence="1">Multi-pass membrane protein</topology>
    </subcellularLocation>
</comment>
<dbReference type="Pfam" id="PF01040">
    <property type="entry name" value="UbiA"/>
    <property type="match status" value="1"/>
</dbReference>
<gene>
    <name evidence="8" type="ORF">CCACVL1_24657</name>
</gene>
<dbReference type="STRING" id="210143.A0A1R3GNV3"/>
<dbReference type="InterPro" id="IPR039653">
    <property type="entry name" value="Prenyltransferase"/>
</dbReference>
<sequence length="218" mass="24151">MASFVVTRASRSLLQTPASLRSLFPVPNVLSSSQARTRISIHPPSCNNQLWSRAIYIPRQNVPVPSSIIKTRIACMSTTVPKDDKNQKVGEVSYSSYIDYLPTPIKPYAKLARVEKPIGTWLLVWPFLWSASLAASTGSLPDLKTLAVFSCAAPLLRGATCTINDIFDRGTDRMVERTKQRPIASGVVSPLQGLCFFAFQLLLSHAILLQLPNYRSFR</sequence>
<accession>A0A1R3GNV3</accession>
<evidence type="ECO:0000256" key="2">
    <source>
        <dbReference type="ARBA" id="ARBA00005985"/>
    </source>
</evidence>
<keyword evidence="3 8" id="KW-0808">Transferase</keyword>
<dbReference type="InterPro" id="IPR000537">
    <property type="entry name" value="UbiA_prenyltransferase"/>
</dbReference>
<dbReference type="Gene3D" id="1.10.357.140">
    <property type="entry name" value="UbiA prenyltransferase"/>
    <property type="match status" value="1"/>
</dbReference>
<proteinExistence type="inferred from homology"/>
<keyword evidence="9" id="KW-1185">Reference proteome</keyword>
<dbReference type="PROSITE" id="PS00943">
    <property type="entry name" value="UBIA"/>
    <property type="match status" value="1"/>
</dbReference>
<comment type="caution">
    <text evidence="8">The sequence shown here is derived from an EMBL/GenBank/DDBJ whole genome shotgun (WGS) entry which is preliminary data.</text>
</comment>
<reference evidence="8 9" key="1">
    <citation type="submission" date="2013-09" db="EMBL/GenBank/DDBJ databases">
        <title>Corchorus capsularis genome sequencing.</title>
        <authorList>
            <person name="Alam M."/>
            <person name="Haque M.S."/>
            <person name="Islam M.S."/>
            <person name="Emdad E.M."/>
            <person name="Islam M.M."/>
            <person name="Ahmed B."/>
            <person name="Halim A."/>
            <person name="Hossen Q.M.M."/>
            <person name="Hossain M.Z."/>
            <person name="Ahmed R."/>
            <person name="Khan M.M."/>
            <person name="Islam R."/>
            <person name="Rashid M.M."/>
            <person name="Khan S.A."/>
            <person name="Rahman M.S."/>
            <person name="Alam M."/>
        </authorList>
    </citation>
    <scope>NUCLEOTIDE SEQUENCE [LARGE SCALE GENOMIC DNA]</scope>
    <source>
        <strain evidence="9">cv. CVL-1</strain>
        <tissue evidence="8">Whole seedling</tissue>
    </source>
</reference>
<dbReference type="PANTHER" id="PTHR11048">
    <property type="entry name" value="PRENYLTRANSFERASES"/>
    <property type="match status" value="1"/>
</dbReference>
<dbReference type="Gramene" id="OMO59700">
    <property type="protein sequence ID" value="OMO59700"/>
    <property type="gene ID" value="CCACVL1_24657"/>
</dbReference>
<feature type="transmembrane region" description="Helical" evidence="7">
    <location>
        <begin position="187"/>
        <end position="208"/>
    </location>
</feature>
<dbReference type="InterPro" id="IPR030470">
    <property type="entry name" value="UbiA_prenylTrfase_CS"/>
</dbReference>
<dbReference type="GO" id="GO:0006744">
    <property type="term" value="P:ubiquinone biosynthetic process"/>
    <property type="evidence" value="ECO:0007669"/>
    <property type="project" value="TreeGrafter"/>
</dbReference>
<keyword evidence="4 7" id="KW-0812">Transmembrane</keyword>